<comment type="caution">
    <text evidence="2">The sequence shown here is derived from an EMBL/GenBank/DDBJ whole genome shotgun (WGS) entry which is preliminary data.</text>
</comment>
<dbReference type="RefSeq" id="WP_322609874.1">
    <property type="nucleotide sequence ID" value="NZ_JARVCO010000012.1"/>
</dbReference>
<evidence type="ECO:0000313" key="2">
    <source>
        <dbReference type="EMBL" id="MDZ8120098.1"/>
    </source>
</evidence>
<name>A0ABU5N0Y6_9BACT</name>
<sequence>MKALKTHPQPYNTLSNCLEAYFGDRHTARNSRRAAPRKRNEPEQGLKTIPFQSLPLQLDYMQRRKPRSLISLRMGS</sequence>
<organism evidence="2 3">
    <name type="scientific">Pontiella agarivorans</name>
    <dbReference type="NCBI Taxonomy" id="3038953"/>
    <lineage>
        <taxon>Bacteria</taxon>
        <taxon>Pseudomonadati</taxon>
        <taxon>Kiritimatiellota</taxon>
        <taxon>Kiritimatiellia</taxon>
        <taxon>Kiritimatiellales</taxon>
        <taxon>Pontiellaceae</taxon>
        <taxon>Pontiella</taxon>
    </lineage>
</organism>
<dbReference type="Proteomes" id="UP001290861">
    <property type="component" value="Unassembled WGS sequence"/>
</dbReference>
<protein>
    <submittedName>
        <fullName evidence="2">Uncharacterized protein</fullName>
    </submittedName>
</protein>
<evidence type="ECO:0000256" key="1">
    <source>
        <dbReference type="SAM" id="MobiDB-lite"/>
    </source>
</evidence>
<proteinExistence type="predicted"/>
<accession>A0ABU5N0Y6</accession>
<feature type="region of interest" description="Disordered" evidence="1">
    <location>
        <begin position="28"/>
        <end position="47"/>
    </location>
</feature>
<gene>
    <name evidence="2" type="ORF">P9H32_15815</name>
</gene>
<keyword evidence="3" id="KW-1185">Reference proteome</keyword>
<reference evidence="2 3" key="1">
    <citation type="journal article" date="2024" name="Appl. Environ. Microbiol.">
        <title>Pontiella agarivorans sp. nov., a novel marine anaerobic bacterium capable of degrading macroalgal polysaccharides and fixing nitrogen.</title>
        <authorList>
            <person name="Liu N."/>
            <person name="Kivenson V."/>
            <person name="Peng X."/>
            <person name="Cui Z."/>
            <person name="Lankiewicz T.S."/>
            <person name="Gosselin K.M."/>
            <person name="English C.J."/>
            <person name="Blair E.M."/>
            <person name="O'Malley M.A."/>
            <person name="Valentine D.L."/>
        </authorList>
    </citation>
    <scope>NUCLEOTIDE SEQUENCE [LARGE SCALE GENOMIC DNA]</scope>
    <source>
        <strain evidence="2 3">NLcol2</strain>
    </source>
</reference>
<dbReference type="EMBL" id="JARVCO010000012">
    <property type="protein sequence ID" value="MDZ8120098.1"/>
    <property type="molecule type" value="Genomic_DNA"/>
</dbReference>
<evidence type="ECO:0000313" key="3">
    <source>
        <dbReference type="Proteomes" id="UP001290861"/>
    </source>
</evidence>
<feature type="compositionally biased region" description="Basic residues" evidence="1">
    <location>
        <begin position="28"/>
        <end position="37"/>
    </location>
</feature>